<dbReference type="HOGENOM" id="CLU_2462262_0_0_6"/>
<protein>
    <submittedName>
        <fullName evidence="1">Uncharacterized protein</fullName>
    </submittedName>
</protein>
<name>A0A0B4XJZ7_9GAMM</name>
<proteinExistence type="predicted"/>
<dbReference type="EMBL" id="CP004387">
    <property type="protein sequence ID" value="AJD47406.1"/>
    <property type="molecule type" value="Genomic_DNA"/>
</dbReference>
<evidence type="ECO:0000313" key="2">
    <source>
        <dbReference type="Proteomes" id="UP000006764"/>
    </source>
</evidence>
<organism evidence="1 2">
    <name type="scientific">Isoalcanivorax pacificus W11-5</name>
    <dbReference type="NCBI Taxonomy" id="391936"/>
    <lineage>
        <taxon>Bacteria</taxon>
        <taxon>Pseudomonadati</taxon>
        <taxon>Pseudomonadota</taxon>
        <taxon>Gammaproteobacteria</taxon>
        <taxon>Oceanospirillales</taxon>
        <taxon>Alcanivoracaceae</taxon>
        <taxon>Isoalcanivorax</taxon>
    </lineage>
</organism>
<dbReference type="Proteomes" id="UP000006764">
    <property type="component" value="Chromosome"/>
</dbReference>
<dbReference type="KEGG" id="apac:S7S_04920"/>
<keyword evidence="2" id="KW-1185">Reference proteome</keyword>
<dbReference type="RefSeq" id="WP_008739575.1">
    <property type="nucleotide sequence ID" value="NZ_CP004387.1"/>
</dbReference>
<evidence type="ECO:0000313" key="1">
    <source>
        <dbReference type="EMBL" id="AJD47406.1"/>
    </source>
</evidence>
<gene>
    <name evidence="1" type="ORF">S7S_04920</name>
</gene>
<accession>A0A0B4XJZ7</accession>
<sequence>MLINDPKQAGEKYFHEMPEARLDLQVLPEQKHEGLHLTSECKNYRIRLIIVFNAHFNDAEKQQRFGFTVIAPACRQPTQAQDNDSGAG</sequence>
<reference evidence="1 2" key="1">
    <citation type="journal article" date="2012" name="J. Bacteriol.">
        <title>Genome sequence of an alkane-degrading bacterium, Alcanivorax pacificus type strain W11-5, isolated from deep sea sediment.</title>
        <authorList>
            <person name="Lai Q."/>
            <person name="Shao Z."/>
        </authorList>
    </citation>
    <scope>NUCLEOTIDE SEQUENCE [LARGE SCALE GENOMIC DNA]</scope>
    <source>
        <strain evidence="1 2">W11-5</strain>
    </source>
</reference>
<dbReference type="AlphaFoldDB" id="A0A0B4XJZ7"/>